<evidence type="ECO:0000256" key="3">
    <source>
        <dbReference type="ARBA" id="ARBA00022840"/>
    </source>
</evidence>
<dbReference type="SUPFAM" id="SSF110942">
    <property type="entry name" value="HSP90 C-terminal domain"/>
    <property type="match status" value="1"/>
</dbReference>
<evidence type="ECO:0000256" key="2">
    <source>
        <dbReference type="ARBA" id="ARBA00022741"/>
    </source>
</evidence>
<dbReference type="PANTHER" id="PTHR11528">
    <property type="entry name" value="HEAT SHOCK PROTEIN 90 FAMILY MEMBER"/>
    <property type="match status" value="1"/>
</dbReference>
<dbReference type="Gene3D" id="3.30.230.80">
    <property type="match status" value="1"/>
</dbReference>
<dbReference type="Pfam" id="PF00183">
    <property type="entry name" value="HSP90"/>
    <property type="match status" value="1"/>
</dbReference>
<sequence>MAADQKTEKGTISIHTENIFPIIKKWLYSDHEIFLRELVSNAVDAIHKLQHVNVIESLKISDEYAIDIHVDKDAGTLTVKDNGIGMNAEEIRKYINQIAFSSAEEFVQKFKDLEDKNQIIGHFGLGFYSSFMVADQVEIRSLSYRSNAIGAHWRCDGTTTYTLEECAKSDRGTEVVLHLNADSKEFLEPARLQDILKKYCNFLPVAIRLDGEVVNDRNPLWTRAASEIKEEEYVEFYRKLYPFSDDPLFWIHLNIDFPFHLKGILYFPRISTEFDISKSHIKLFCNQVFVSDNCPELIPEFLTPLQGCLDAPDLPLNVSRSYLQNEPQVRKIREVISGRVASKIVDLAKKDREAFGKVWDDIHTFVKYGMMRDDKFSDKVKDQVLFRTSAEMKYTTLPEYLERNKERHEKKVFYANDEAAQATYLKLFKSQGLEALILDALIDSHFIQFLEMKNQGVSFERVDADVTQNLIEHDQAGKIVEGADQKTADEKIKEAFSELLGEKKGMSVRVESLKDSSVPAMLLLAEHSRRFKEMTRMMGREMGDALDEFTLLVNFTNPVVKKIRRMKDEGRTEDARLLAEQIHDLAMLTHKSFSKEQMEAFLERSNKILEMAGKE</sequence>
<dbReference type="Gene3D" id="3.40.50.11260">
    <property type="match status" value="1"/>
</dbReference>
<dbReference type="Gene3D" id="1.20.120.790">
    <property type="entry name" value="Heat shock protein 90, C-terminal domain"/>
    <property type="match status" value="1"/>
</dbReference>
<evidence type="ECO:0000313" key="5">
    <source>
        <dbReference type="EMBL" id="UWZ78508.1"/>
    </source>
</evidence>
<dbReference type="InterPro" id="IPR037196">
    <property type="entry name" value="HSP90_C"/>
</dbReference>
<dbReference type="RefSeq" id="WP_260746861.1">
    <property type="nucleotide sequence ID" value="NZ_CP092109.1"/>
</dbReference>
<keyword evidence="4" id="KW-0143">Chaperone</keyword>
<evidence type="ECO:0000256" key="1">
    <source>
        <dbReference type="ARBA" id="ARBA00008239"/>
    </source>
</evidence>
<dbReference type="PIRSF" id="PIRSF002583">
    <property type="entry name" value="Hsp90"/>
    <property type="match status" value="1"/>
</dbReference>
<proteinExistence type="inferred from homology"/>
<dbReference type="PRINTS" id="PR00775">
    <property type="entry name" value="HEATSHOCK90"/>
</dbReference>
<dbReference type="Proteomes" id="UP001060414">
    <property type="component" value="Chromosome"/>
</dbReference>
<dbReference type="EMBL" id="CP092109">
    <property type="protein sequence ID" value="UWZ78508.1"/>
    <property type="molecule type" value="Genomic_DNA"/>
</dbReference>
<accession>A0ABY5ZH82</accession>
<keyword evidence="2" id="KW-0547">Nucleotide-binding</keyword>
<keyword evidence="6" id="KW-1185">Reference proteome</keyword>
<evidence type="ECO:0000256" key="4">
    <source>
        <dbReference type="ARBA" id="ARBA00023186"/>
    </source>
</evidence>
<dbReference type="SUPFAM" id="SSF55874">
    <property type="entry name" value="ATPase domain of HSP90 chaperone/DNA topoisomerase II/histidine kinase"/>
    <property type="match status" value="1"/>
</dbReference>
<dbReference type="InterPro" id="IPR020575">
    <property type="entry name" value="Hsp90_N"/>
</dbReference>
<dbReference type="Gene3D" id="3.30.565.10">
    <property type="entry name" value="Histidine kinase-like ATPase, C-terminal domain"/>
    <property type="match status" value="1"/>
</dbReference>
<dbReference type="Pfam" id="PF13589">
    <property type="entry name" value="HATPase_c_3"/>
    <property type="match status" value="1"/>
</dbReference>
<gene>
    <name evidence="5" type="primary">htpG</name>
    <name evidence="5" type="ORF">L9S41_12565</name>
</gene>
<dbReference type="PROSITE" id="PS00298">
    <property type="entry name" value="HSP90"/>
    <property type="match status" value="1"/>
</dbReference>
<dbReference type="NCBIfam" id="NF003555">
    <property type="entry name" value="PRK05218.1"/>
    <property type="match status" value="1"/>
</dbReference>
<dbReference type="InterPro" id="IPR019805">
    <property type="entry name" value="Heat_shock_protein_90_CS"/>
</dbReference>
<reference evidence="5" key="1">
    <citation type="journal article" date="2022" name="Environ. Microbiol.">
        <title>Geoalkalibacter halelectricus SAP #1 sp. nov. possessing extracellular electron transfer and mineral#reducing capabilities from a haloalkaline environment.</title>
        <authorList>
            <person name="Yadav S."/>
            <person name="Singh R."/>
            <person name="Sundharam S.S."/>
            <person name="Chaudhary S."/>
            <person name="Krishnamurthi S."/>
            <person name="Patil S.A."/>
        </authorList>
    </citation>
    <scope>NUCLEOTIDE SEQUENCE</scope>
    <source>
        <strain evidence="5">SAP-1</strain>
    </source>
</reference>
<dbReference type="InterPro" id="IPR001404">
    <property type="entry name" value="Hsp90_fam"/>
</dbReference>
<dbReference type="CDD" id="cd16927">
    <property type="entry name" value="HATPase_Hsp90-like"/>
    <property type="match status" value="1"/>
</dbReference>
<keyword evidence="3" id="KW-0067">ATP-binding</keyword>
<protein>
    <submittedName>
        <fullName evidence="5">Molecular chaperone HtpG</fullName>
    </submittedName>
</protein>
<name>A0ABY5ZH82_9BACT</name>
<organism evidence="5 6">
    <name type="scientific">Geoalkalibacter halelectricus</name>
    <dbReference type="NCBI Taxonomy" id="2847045"/>
    <lineage>
        <taxon>Bacteria</taxon>
        <taxon>Pseudomonadati</taxon>
        <taxon>Thermodesulfobacteriota</taxon>
        <taxon>Desulfuromonadia</taxon>
        <taxon>Desulfuromonadales</taxon>
        <taxon>Geoalkalibacteraceae</taxon>
        <taxon>Geoalkalibacter</taxon>
    </lineage>
</organism>
<dbReference type="InterPro" id="IPR020568">
    <property type="entry name" value="Ribosomal_Su5_D2-typ_SF"/>
</dbReference>
<dbReference type="SUPFAM" id="SSF54211">
    <property type="entry name" value="Ribosomal protein S5 domain 2-like"/>
    <property type="match status" value="1"/>
</dbReference>
<evidence type="ECO:0000313" key="6">
    <source>
        <dbReference type="Proteomes" id="UP001060414"/>
    </source>
</evidence>
<dbReference type="InterPro" id="IPR036890">
    <property type="entry name" value="HATPase_C_sf"/>
</dbReference>
<comment type="similarity">
    <text evidence="1">Belongs to the heat shock protein 90 family.</text>
</comment>